<sequence length="484" mass="51454">MSDTKLTYSLQPSNVFVALQTDLTLTITNPSQTTPVTLQPGMRADEILVTFPMPPGSPPANALIDSAGFSAENPEGLLLVGPQTTGSNVYVIRPADQQVTLQPGHAITVVFSQLAINATVGATTVGIDEYIGSGAGRTSLGVSKVPQELKVIGWLTDYTVGLGQYSLLRWQSFGGTKVTLYGLPGIGYKEFKVSGDPPYPGKYAVSLLKNAQNTFTLVVETNDGRHEQTAVTLSPGAPYISYFKTTEQQPSPLPVNKSVDLVWSMLYAANAYLTGPQGQPRPVPTEPLEPRTITPGADAVAAAQGNLSAIPAQTVYELQGQGFEPPASARRIFQLGPVGLLYFKYLTKAKDGTLSDPAFDTDPHGWGGIQASYTVEMNTLHLFQPGGAETAYYLNSGETSKPQIRYFAADAPKDGKVALNWITRNLTNLTIDPGGYKIPDDKKDEGSMAVDPGPTAFILTGTRSEGGILSSTLVMTDTKGGAED</sequence>
<dbReference type="AlphaFoldDB" id="A0A2N3PU24"/>
<gene>
    <name evidence="1" type="ORF">CWS72_14580</name>
</gene>
<dbReference type="Proteomes" id="UP000233293">
    <property type="component" value="Unassembled WGS sequence"/>
</dbReference>
<dbReference type="RefSeq" id="WP_101251354.1">
    <property type="nucleotide sequence ID" value="NZ_PIUM01000016.1"/>
</dbReference>
<protein>
    <submittedName>
        <fullName evidence="1">Uncharacterized protein</fullName>
    </submittedName>
</protein>
<name>A0A2N3PU24_9PROT</name>
<reference evidence="2" key="1">
    <citation type="submission" date="2017-12" db="EMBL/GenBank/DDBJ databases">
        <title>Draft genome sequence of Telmatospirillum siberiense 26-4b1T, an acidotolerant peatland alphaproteobacterium potentially involved in sulfur cycling.</title>
        <authorList>
            <person name="Hausmann B."/>
            <person name="Pjevac P."/>
            <person name="Schreck K."/>
            <person name="Herbold C.W."/>
            <person name="Daims H."/>
            <person name="Wagner M."/>
            <person name="Pester M."/>
            <person name="Loy A."/>
        </authorList>
    </citation>
    <scope>NUCLEOTIDE SEQUENCE [LARGE SCALE GENOMIC DNA]</scope>
    <source>
        <strain evidence="2">26-4b1</strain>
    </source>
</reference>
<organism evidence="1 2">
    <name type="scientific">Telmatospirillum siberiense</name>
    <dbReference type="NCBI Taxonomy" id="382514"/>
    <lineage>
        <taxon>Bacteria</taxon>
        <taxon>Pseudomonadati</taxon>
        <taxon>Pseudomonadota</taxon>
        <taxon>Alphaproteobacteria</taxon>
        <taxon>Rhodospirillales</taxon>
        <taxon>Rhodospirillaceae</taxon>
        <taxon>Telmatospirillum</taxon>
    </lineage>
</organism>
<dbReference type="EMBL" id="PIUM01000016">
    <property type="protein sequence ID" value="PKU23898.1"/>
    <property type="molecule type" value="Genomic_DNA"/>
</dbReference>
<evidence type="ECO:0000313" key="2">
    <source>
        <dbReference type="Proteomes" id="UP000233293"/>
    </source>
</evidence>
<accession>A0A2N3PU24</accession>
<keyword evidence="2" id="KW-1185">Reference proteome</keyword>
<evidence type="ECO:0000313" key="1">
    <source>
        <dbReference type="EMBL" id="PKU23898.1"/>
    </source>
</evidence>
<comment type="caution">
    <text evidence="1">The sequence shown here is derived from an EMBL/GenBank/DDBJ whole genome shotgun (WGS) entry which is preliminary data.</text>
</comment>
<dbReference type="OrthoDB" id="6188304at2"/>
<proteinExistence type="predicted"/>